<dbReference type="Pfam" id="PF02674">
    <property type="entry name" value="Colicin_V"/>
    <property type="match status" value="1"/>
</dbReference>
<evidence type="ECO:0000256" key="1">
    <source>
        <dbReference type="ARBA" id="ARBA00004141"/>
    </source>
</evidence>
<dbReference type="EMBL" id="JBEPLN010000037">
    <property type="protein sequence ID" value="MET3635033.1"/>
    <property type="molecule type" value="Genomic_DNA"/>
</dbReference>
<accession>A0ABV2JGY3</accession>
<dbReference type="InterPro" id="IPR003825">
    <property type="entry name" value="Colicin-V_CvpA"/>
</dbReference>
<keyword evidence="3 5" id="KW-1133">Transmembrane helix</keyword>
<dbReference type="RefSeq" id="WP_354369755.1">
    <property type="nucleotide sequence ID" value="NZ_JBEPLN010000037.1"/>
</dbReference>
<gene>
    <name evidence="6" type="ORF">ABID28_001695</name>
</gene>
<evidence type="ECO:0000256" key="2">
    <source>
        <dbReference type="ARBA" id="ARBA00022692"/>
    </source>
</evidence>
<name>A0ABV2JGY3_9STRE</name>
<evidence type="ECO:0000313" key="7">
    <source>
        <dbReference type="Proteomes" id="UP001549037"/>
    </source>
</evidence>
<keyword evidence="2 5" id="KW-0812">Transmembrane</keyword>
<sequence>MITLLMLLVLLWQFYLGYARGFFLQLIYTIGHILAIFIAGLNYQRLADVLTLWVPYANADEGASVYFFTDVPLFDLGQVFYSGIAFILCYTVVYLFVRFLGVIFHAVKWQPLDSRFGKILAGTLSLLVSASVLTMLLSLLATVPYASLQNHLNSGLAKMLIDYNPITSQLIHYYWVTNGLG</sequence>
<keyword evidence="7" id="KW-1185">Reference proteome</keyword>
<reference evidence="6 7" key="1">
    <citation type="submission" date="2024-06" db="EMBL/GenBank/DDBJ databases">
        <title>Genomic Encyclopedia of Type Strains, Phase IV (KMG-IV): sequencing the most valuable type-strain genomes for metagenomic binning, comparative biology and taxonomic classification.</title>
        <authorList>
            <person name="Goeker M."/>
        </authorList>
    </citation>
    <scope>NUCLEOTIDE SEQUENCE [LARGE SCALE GENOMIC DNA]</scope>
    <source>
        <strain evidence="6 7">DSM 28302</strain>
    </source>
</reference>
<organism evidence="6 7">
    <name type="scientific">Streptococcus porcorum</name>
    <dbReference type="NCBI Taxonomy" id="701526"/>
    <lineage>
        <taxon>Bacteria</taxon>
        <taxon>Bacillati</taxon>
        <taxon>Bacillota</taxon>
        <taxon>Bacilli</taxon>
        <taxon>Lactobacillales</taxon>
        <taxon>Streptococcaceae</taxon>
        <taxon>Streptococcus</taxon>
    </lineage>
</organism>
<evidence type="ECO:0000256" key="3">
    <source>
        <dbReference type="ARBA" id="ARBA00022989"/>
    </source>
</evidence>
<feature type="transmembrane region" description="Helical" evidence="5">
    <location>
        <begin position="119"/>
        <end position="146"/>
    </location>
</feature>
<comment type="subcellular location">
    <subcellularLocation>
        <location evidence="1">Membrane</location>
        <topology evidence="1">Multi-pass membrane protein</topology>
    </subcellularLocation>
</comment>
<comment type="caution">
    <text evidence="6">The sequence shown here is derived from an EMBL/GenBank/DDBJ whole genome shotgun (WGS) entry which is preliminary data.</text>
</comment>
<evidence type="ECO:0000256" key="5">
    <source>
        <dbReference type="SAM" id="Phobius"/>
    </source>
</evidence>
<dbReference type="Proteomes" id="UP001549037">
    <property type="component" value="Unassembled WGS sequence"/>
</dbReference>
<proteinExistence type="predicted"/>
<evidence type="ECO:0000256" key="4">
    <source>
        <dbReference type="ARBA" id="ARBA00023136"/>
    </source>
</evidence>
<feature type="transmembrane region" description="Helical" evidence="5">
    <location>
        <begin position="79"/>
        <end position="107"/>
    </location>
</feature>
<dbReference type="PANTHER" id="PTHR37306">
    <property type="entry name" value="COLICIN V PRODUCTION PROTEIN"/>
    <property type="match status" value="1"/>
</dbReference>
<keyword evidence="4 5" id="KW-0472">Membrane</keyword>
<protein>
    <submittedName>
        <fullName evidence="6">Membrane protein required for colicin V production</fullName>
    </submittedName>
</protein>
<dbReference type="PANTHER" id="PTHR37306:SF1">
    <property type="entry name" value="COLICIN V PRODUCTION PROTEIN"/>
    <property type="match status" value="1"/>
</dbReference>
<evidence type="ECO:0000313" key="6">
    <source>
        <dbReference type="EMBL" id="MET3635033.1"/>
    </source>
</evidence>